<keyword evidence="2" id="KW-0813">Transport</keyword>
<dbReference type="SUPFAM" id="SSF52833">
    <property type="entry name" value="Thioredoxin-like"/>
    <property type="match status" value="1"/>
</dbReference>
<dbReference type="CDD" id="cd02947">
    <property type="entry name" value="TRX_family"/>
    <property type="match status" value="1"/>
</dbReference>
<dbReference type="PANTHER" id="PTHR45663">
    <property type="entry name" value="GEO12009P1"/>
    <property type="match status" value="1"/>
</dbReference>
<comment type="similarity">
    <text evidence="1">Belongs to the thioredoxin family.</text>
</comment>
<dbReference type="Gene3D" id="3.40.30.10">
    <property type="entry name" value="Glutaredoxin"/>
    <property type="match status" value="1"/>
</dbReference>
<evidence type="ECO:0000256" key="3">
    <source>
        <dbReference type="ARBA" id="ARBA00022982"/>
    </source>
</evidence>
<dbReference type="PROSITE" id="PS00194">
    <property type="entry name" value="THIOREDOXIN_1"/>
    <property type="match status" value="1"/>
</dbReference>
<name>A0A1D9DYM6_9MICO</name>
<sequence>MASIQLTEATFLEQANKDGITIVDFWAEWCGPCRQFGPVFEKASETYPEITFGKVDTEAEQSLAAQAGISSIPTLMVFRDGVLLYNRAGALPAPAFDELITAVKGLNMDEIRAEIAAGEEKPQN</sequence>
<dbReference type="GO" id="GO:0015035">
    <property type="term" value="F:protein-disulfide reductase activity"/>
    <property type="evidence" value="ECO:0007669"/>
    <property type="project" value="UniProtKB-UniRule"/>
</dbReference>
<proteinExistence type="inferred from homology"/>
<dbReference type="NCBIfam" id="TIGR01068">
    <property type="entry name" value="thioredoxin"/>
    <property type="match status" value="1"/>
</dbReference>
<organism evidence="8 9">
    <name type="scientific">Candidatus Rhodoluna planktonica</name>
    <dbReference type="NCBI Taxonomy" id="535712"/>
    <lineage>
        <taxon>Bacteria</taxon>
        <taxon>Bacillati</taxon>
        <taxon>Actinomycetota</taxon>
        <taxon>Actinomycetes</taxon>
        <taxon>Micrococcales</taxon>
        <taxon>Microbacteriaceae</taxon>
        <taxon>Luna cluster</taxon>
        <taxon>Luna-1 subcluster</taxon>
        <taxon>Rhodoluna</taxon>
    </lineage>
</organism>
<reference evidence="8 9" key="1">
    <citation type="journal article" date="2016" name="Biochim. Biophys. Acta">
        <title>Photochemical characterization of actinorhodopsin and its functional existence in the natural host.</title>
        <authorList>
            <person name="Nakamura S."/>
            <person name="Kikukawa T."/>
            <person name="Tamogami J."/>
            <person name="Kamiya M."/>
            <person name="Aizawa T."/>
            <person name="Hahn M.W."/>
            <person name="Ihara K."/>
            <person name="Kamo N."/>
            <person name="Demura M."/>
        </authorList>
    </citation>
    <scope>NUCLEOTIDE SEQUENCE [LARGE SCALE GENOMIC DNA]</scope>
    <source>
        <strain evidence="8 9">MWH-Dar1</strain>
    </source>
</reference>
<accession>A0A1D9DYM6</accession>
<keyword evidence="5" id="KW-0676">Redox-active center</keyword>
<keyword evidence="4" id="KW-1015">Disulfide bond</keyword>
<gene>
    <name evidence="8" type="ORF">A4Z71_02630</name>
</gene>
<dbReference type="Pfam" id="PF00085">
    <property type="entry name" value="Thioredoxin"/>
    <property type="match status" value="1"/>
</dbReference>
<evidence type="ECO:0000256" key="6">
    <source>
        <dbReference type="NCBIfam" id="TIGR01068"/>
    </source>
</evidence>
<dbReference type="AlphaFoldDB" id="A0A1D9DYM6"/>
<dbReference type="KEGG" id="rpla:A4Z71_02630"/>
<evidence type="ECO:0000259" key="7">
    <source>
        <dbReference type="PROSITE" id="PS51352"/>
    </source>
</evidence>
<feature type="domain" description="Thioredoxin" evidence="7">
    <location>
        <begin position="1"/>
        <end position="105"/>
    </location>
</feature>
<dbReference type="PANTHER" id="PTHR45663:SF40">
    <property type="entry name" value="THIOREDOXIN 2"/>
    <property type="match status" value="1"/>
</dbReference>
<dbReference type="InterPro" id="IPR005746">
    <property type="entry name" value="Thioredoxin"/>
</dbReference>
<dbReference type="PROSITE" id="PS51352">
    <property type="entry name" value="THIOREDOXIN_2"/>
    <property type="match status" value="1"/>
</dbReference>
<dbReference type="EMBL" id="CP015208">
    <property type="protein sequence ID" value="AOY55902.1"/>
    <property type="molecule type" value="Genomic_DNA"/>
</dbReference>
<dbReference type="InterPro" id="IPR013766">
    <property type="entry name" value="Thioredoxin_domain"/>
</dbReference>
<evidence type="ECO:0000256" key="2">
    <source>
        <dbReference type="ARBA" id="ARBA00022448"/>
    </source>
</evidence>
<dbReference type="InterPro" id="IPR036249">
    <property type="entry name" value="Thioredoxin-like_sf"/>
</dbReference>
<evidence type="ECO:0000256" key="1">
    <source>
        <dbReference type="ARBA" id="ARBA00008987"/>
    </source>
</evidence>
<dbReference type="GO" id="GO:0005829">
    <property type="term" value="C:cytosol"/>
    <property type="evidence" value="ECO:0007669"/>
    <property type="project" value="TreeGrafter"/>
</dbReference>
<keyword evidence="9" id="KW-1185">Reference proteome</keyword>
<dbReference type="Proteomes" id="UP000243784">
    <property type="component" value="Chromosome"/>
</dbReference>
<evidence type="ECO:0000256" key="5">
    <source>
        <dbReference type="ARBA" id="ARBA00023284"/>
    </source>
</evidence>
<dbReference type="STRING" id="535712.A4Z71_02630"/>
<dbReference type="PRINTS" id="PR00421">
    <property type="entry name" value="THIOREDOXIN"/>
</dbReference>
<keyword evidence="3" id="KW-0249">Electron transport</keyword>
<evidence type="ECO:0000313" key="9">
    <source>
        <dbReference type="Proteomes" id="UP000243784"/>
    </source>
</evidence>
<evidence type="ECO:0000313" key="8">
    <source>
        <dbReference type="EMBL" id="AOY55902.1"/>
    </source>
</evidence>
<dbReference type="OrthoDB" id="9790390at2"/>
<evidence type="ECO:0000256" key="4">
    <source>
        <dbReference type="ARBA" id="ARBA00023157"/>
    </source>
</evidence>
<protein>
    <recommendedName>
        <fullName evidence="6">Thioredoxin</fullName>
    </recommendedName>
</protein>
<dbReference type="RefSeq" id="WP_070954413.1">
    <property type="nucleotide sequence ID" value="NZ_CP015208.1"/>
</dbReference>
<dbReference type="InterPro" id="IPR017937">
    <property type="entry name" value="Thioredoxin_CS"/>
</dbReference>